<organism evidence="3 4">
    <name type="scientific">Trametes cubensis</name>
    <dbReference type="NCBI Taxonomy" id="1111947"/>
    <lineage>
        <taxon>Eukaryota</taxon>
        <taxon>Fungi</taxon>
        <taxon>Dikarya</taxon>
        <taxon>Basidiomycota</taxon>
        <taxon>Agaricomycotina</taxon>
        <taxon>Agaricomycetes</taxon>
        <taxon>Polyporales</taxon>
        <taxon>Polyporaceae</taxon>
        <taxon>Trametes</taxon>
    </lineage>
</organism>
<proteinExistence type="predicted"/>
<gene>
    <name evidence="3" type="ORF">ONZ51_g4981</name>
</gene>
<reference evidence="3" key="1">
    <citation type="submission" date="2022-11" db="EMBL/GenBank/DDBJ databases">
        <title>Genome Sequence of Cubamyces cubensis.</title>
        <authorList>
            <person name="Buettner E."/>
        </authorList>
    </citation>
    <scope>NUCLEOTIDE SEQUENCE</scope>
    <source>
        <strain evidence="3">MPL-01</strain>
    </source>
</reference>
<evidence type="ECO:0000313" key="3">
    <source>
        <dbReference type="EMBL" id="KAJ8483019.1"/>
    </source>
</evidence>
<dbReference type="CDD" id="cd21037">
    <property type="entry name" value="MLKL_NTD"/>
    <property type="match status" value="1"/>
</dbReference>
<dbReference type="AlphaFoldDB" id="A0AAD7TVW2"/>
<evidence type="ECO:0000256" key="1">
    <source>
        <dbReference type="SAM" id="MobiDB-lite"/>
    </source>
</evidence>
<protein>
    <recommendedName>
        <fullName evidence="5">Protein kinase domain-containing protein</fullName>
    </recommendedName>
</protein>
<dbReference type="InterPro" id="IPR036537">
    <property type="entry name" value="Adaptor_Cbl_N_dom_sf"/>
</dbReference>
<dbReference type="EMBL" id="JAPEVG010000102">
    <property type="protein sequence ID" value="KAJ8483019.1"/>
    <property type="molecule type" value="Genomic_DNA"/>
</dbReference>
<feature type="signal peptide" evidence="2">
    <location>
        <begin position="1"/>
        <end position="20"/>
    </location>
</feature>
<dbReference type="Proteomes" id="UP001215151">
    <property type="component" value="Unassembled WGS sequence"/>
</dbReference>
<feature type="chain" id="PRO_5042245495" description="Protein kinase domain-containing protein" evidence="2">
    <location>
        <begin position="21"/>
        <end position="774"/>
    </location>
</feature>
<dbReference type="Gene3D" id="1.20.930.20">
    <property type="entry name" value="Adaptor protein Cbl, N-terminal domain"/>
    <property type="match status" value="1"/>
</dbReference>
<dbReference type="GO" id="GO:0007166">
    <property type="term" value="P:cell surface receptor signaling pathway"/>
    <property type="evidence" value="ECO:0007669"/>
    <property type="project" value="InterPro"/>
</dbReference>
<evidence type="ECO:0000313" key="4">
    <source>
        <dbReference type="Proteomes" id="UP001215151"/>
    </source>
</evidence>
<sequence>MRHLLPSLMVLMSLCVGADTLELPGLGPAVELAVNILELAQDIKDTHDDCKTLALRAARFTNEIYQQLNDSPIGVDVSSSTKHLATLLCTLTDIENLMKRQSKKREKILLIVRKDKVKQQVAELNRRLDDAFRLFGVQSSIAVEGRLEQIATTQVELVQHTENSARVSGAILKRQDSIKQGLAQIDDHLITLMRSVTMIFSKEEISLVRELDLSQEAAVYEDSVPESERIVRWQARIRSTKESVVVAKFPRRDERFRAAIELSKSTMHPHVAQILGYSRPDCEHAFVVLEGLQDQRPLEDFIKSVHGIKKYTWTAEVAKELQSAFTYIARQGFLKSVETDGDNIRSDTVGPHQLYVTPEGTVRWDIYSWTKDALPICVNLSDGYIEVSHHFAKLIEGFSTRDLERALESPVPIQRARALLNLWDKLMEFTDFNREKFYCFVPDEDVPWIGSCTQYLAFEALTPEGVMLQHTINPAAVRCDRSFGKPHCYPFEEDEPETEYTNVPTDLYVHEIYAPNMQEYEMSVPTRVSKTKTFPGWRRHTVLDMDYDVCFRTLQSIEEETKCRSFFMDQAVNLDFSRYLDRNGDVMMECDNEDFLPTVVYGLHFITTSHLVSLSPMRFGSPPRKLYFYERLHDAKNVIDFETPWGYWSTEAKPIRNFPGYEPPREEMRRFIKTQKLEIQYLGYSREFKFAWLQSVAGFVFRIEVMVAVESFHWTNDERLLLRELQQSLAAAYASNPGSNKWEIRKSVRRKRDEGDDGEQDRGEGRVVQRRRLE</sequence>
<name>A0AAD7TVW2_9APHY</name>
<evidence type="ECO:0008006" key="5">
    <source>
        <dbReference type="Google" id="ProtNLM"/>
    </source>
</evidence>
<feature type="region of interest" description="Disordered" evidence="1">
    <location>
        <begin position="744"/>
        <end position="774"/>
    </location>
</feature>
<keyword evidence="2" id="KW-0732">Signal</keyword>
<dbReference type="InterPro" id="IPR059179">
    <property type="entry name" value="MLKL-like_MCAfunc"/>
</dbReference>
<keyword evidence="4" id="KW-1185">Reference proteome</keyword>
<accession>A0AAD7TVW2</accession>
<comment type="caution">
    <text evidence="3">The sequence shown here is derived from an EMBL/GenBank/DDBJ whole genome shotgun (WGS) entry which is preliminary data.</text>
</comment>
<evidence type="ECO:0000256" key="2">
    <source>
        <dbReference type="SAM" id="SignalP"/>
    </source>
</evidence>